<dbReference type="InterPro" id="IPR014825">
    <property type="entry name" value="DNA_alkylation"/>
</dbReference>
<dbReference type="Proteomes" id="UP000805614">
    <property type="component" value="Unassembled WGS sequence"/>
</dbReference>
<dbReference type="EMBL" id="JABVEC010000012">
    <property type="protein sequence ID" value="MBC6467285.1"/>
    <property type="molecule type" value="Genomic_DNA"/>
</dbReference>
<dbReference type="Pfam" id="PF08713">
    <property type="entry name" value="DNA_alkylation"/>
    <property type="match status" value="1"/>
</dbReference>
<organism evidence="1 2">
    <name type="scientific">Actinomadura alba</name>
    <dbReference type="NCBI Taxonomy" id="406431"/>
    <lineage>
        <taxon>Bacteria</taxon>
        <taxon>Bacillati</taxon>
        <taxon>Actinomycetota</taxon>
        <taxon>Actinomycetes</taxon>
        <taxon>Streptosporangiales</taxon>
        <taxon>Thermomonosporaceae</taxon>
        <taxon>Actinomadura</taxon>
    </lineage>
</organism>
<dbReference type="PANTHER" id="PTHR34070:SF1">
    <property type="entry name" value="DNA ALKYLATION REPAIR PROTEIN"/>
    <property type="match status" value="1"/>
</dbReference>
<accession>A0ABR7LR17</accession>
<keyword evidence="2" id="KW-1185">Reference proteome</keyword>
<gene>
    <name evidence="1" type="ORF">HKK74_17535</name>
</gene>
<dbReference type="PANTHER" id="PTHR34070">
    <property type="entry name" value="ARMADILLO-TYPE FOLD"/>
    <property type="match status" value="1"/>
</dbReference>
<dbReference type="Gene3D" id="1.25.10.90">
    <property type="match status" value="1"/>
</dbReference>
<dbReference type="RefSeq" id="WP_187244301.1">
    <property type="nucleotide sequence ID" value="NZ_BAAAOK010000005.1"/>
</dbReference>
<dbReference type="InterPro" id="IPR016024">
    <property type="entry name" value="ARM-type_fold"/>
</dbReference>
<evidence type="ECO:0000313" key="1">
    <source>
        <dbReference type="EMBL" id="MBC6467285.1"/>
    </source>
</evidence>
<evidence type="ECO:0000313" key="2">
    <source>
        <dbReference type="Proteomes" id="UP000805614"/>
    </source>
</evidence>
<comment type="caution">
    <text evidence="1">The sequence shown here is derived from an EMBL/GenBank/DDBJ whole genome shotgun (WGS) entry which is preliminary data.</text>
</comment>
<dbReference type="CDD" id="cd06561">
    <property type="entry name" value="AlkD_like"/>
    <property type="match status" value="1"/>
</dbReference>
<protein>
    <submittedName>
        <fullName evidence="1">DNA alkylation repair protein</fullName>
    </submittedName>
</protein>
<name>A0ABR7LR17_9ACTN</name>
<proteinExistence type="predicted"/>
<sequence length="234" mass="26723">MTGSQLTAARFAERIEALRVPTGRDRVRMREVFALAREFIDLPGTEIDKLLDSDVHEVRIGALSVMGKQAVRKNTPEDIRAELFALYLRRTDRINTWDLVDVSAHHVVGGYLRDKPRDVLYRLARSAHWWERRIAMLATLAFVRGGDLDDTFALAGLLVADTHERVQTVVGGMLREAGKHDRDRLLAFLDRHAATAPRVLLRYAIEHLDPEQRAHYLDRHHYEPYTAGSGRIGR</sequence>
<reference evidence="1 2" key="1">
    <citation type="submission" date="2020-06" db="EMBL/GenBank/DDBJ databases">
        <title>Actinomadura xiongansis sp. nov., isolated from soil of Baiyangdian.</title>
        <authorList>
            <person name="Zhang X."/>
        </authorList>
    </citation>
    <scope>NUCLEOTIDE SEQUENCE [LARGE SCALE GENOMIC DNA]</scope>
    <source>
        <strain evidence="1 2">HBUM206468</strain>
    </source>
</reference>
<dbReference type="SUPFAM" id="SSF48371">
    <property type="entry name" value="ARM repeat"/>
    <property type="match status" value="1"/>
</dbReference>